<feature type="compositionally biased region" description="Basic residues" evidence="7">
    <location>
        <begin position="327"/>
        <end position="336"/>
    </location>
</feature>
<dbReference type="OrthoDB" id="295274at2759"/>
<feature type="region of interest" description="Disordered" evidence="7">
    <location>
        <begin position="1"/>
        <end position="153"/>
    </location>
</feature>
<keyword evidence="3" id="KW-0805">Transcription regulation</keyword>
<dbReference type="InterPro" id="IPR021755">
    <property type="entry name" value="TF_Aft1_HRA"/>
</dbReference>
<dbReference type="GO" id="GO:0006357">
    <property type="term" value="P:regulation of transcription by RNA polymerase II"/>
    <property type="evidence" value="ECO:0007669"/>
    <property type="project" value="UniProtKB-ARBA"/>
</dbReference>
<dbReference type="EMBL" id="KV453910">
    <property type="protein sequence ID" value="ODV80785.1"/>
    <property type="molecule type" value="Genomic_DNA"/>
</dbReference>
<dbReference type="CDD" id="cd14687">
    <property type="entry name" value="bZIP_ATF2"/>
    <property type="match status" value="1"/>
</dbReference>
<organism evidence="9 10">
    <name type="scientific">Suhomyces tanzawaensis NRRL Y-17324</name>
    <dbReference type="NCBI Taxonomy" id="984487"/>
    <lineage>
        <taxon>Eukaryota</taxon>
        <taxon>Fungi</taxon>
        <taxon>Dikarya</taxon>
        <taxon>Ascomycota</taxon>
        <taxon>Saccharomycotina</taxon>
        <taxon>Pichiomycetes</taxon>
        <taxon>Debaryomycetaceae</taxon>
        <taxon>Suhomyces</taxon>
    </lineage>
</organism>
<feature type="region of interest" description="Disordered" evidence="7">
    <location>
        <begin position="215"/>
        <end position="253"/>
    </location>
</feature>
<dbReference type="STRING" id="984487.A0A1E4SMR3"/>
<gene>
    <name evidence="9" type="ORF">CANTADRAFT_20349</name>
</gene>
<dbReference type="SMART" id="SM00338">
    <property type="entry name" value="BRLZ"/>
    <property type="match status" value="1"/>
</dbReference>
<accession>A0A1E4SMR3</accession>
<feature type="compositionally biased region" description="Basic and acidic residues" evidence="7">
    <location>
        <begin position="362"/>
        <end position="373"/>
    </location>
</feature>
<feature type="region of interest" description="Disordered" evidence="7">
    <location>
        <begin position="292"/>
        <end position="375"/>
    </location>
</feature>
<feature type="compositionally biased region" description="Polar residues" evidence="7">
    <location>
        <begin position="35"/>
        <end position="49"/>
    </location>
</feature>
<dbReference type="PANTHER" id="PTHR19304">
    <property type="entry name" value="CYCLIC-AMP RESPONSE ELEMENT BINDING PROTEIN"/>
    <property type="match status" value="1"/>
</dbReference>
<feature type="region of interest" description="Disordered" evidence="7">
    <location>
        <begin position="468"/>
        <end position="490"/>
    </location>
</feature>
<dbReference type="Pfam" id="PF11785">
    <property type="entry name" value="Aft1_OSA"/>
    <property type="match status" value="1"/>
</dbReference>
<evidence type="ECO:0000256" key="7">
    <source>
        <dbReference type="SAM" id="MobiDB-lite"/>
    </source>
</evidence>
<dbReference type="InterPro" id="IPR020956">
    <property type="entry name" value="TF_Aft1_OSM"/>
</dbReference>
<evidence type="ECO:0000256" key="2">
    <source>
        <dbReference type="ARBA" id="ARBA00007163"/>
    </source>
</evidence>
<evidence type="ECO:0000313" key="10">
    <source>
        <dbReference type="Proteomes" id="UP000094285"/>
    </source>
</evidence>
<comment type="similarity">
    <text evidence="2">Belongs to the bZIP family.</text>
</comment>
<keyword evidence="5" id="KW-0804">Transcription</keyword>
<keyword evidence="4" id="KW-0238">DNA-binding</keyword>
<dbReference type="Pfam" id="PF11786">
    <property type="entry name" value="Aft1_HRA"/>
    <property type="match status" value="1"/>
</dbReference>
<evidence type="ECO:0000256" key="5">
    <source>
        <dbReference type="ARBA" id="ARBA00023163"/>
    </source>
</evidence>
<comment type="subcellular location">
    <subcellularLocation>
        <location evidence="1">Nucleus</location>
    </subcellularLocation>
</comment>
<keyword evidence="6" id="KW-0539">Nucleus</keyword>
<evidence type="ECO:0000256" key="3">
    <source>
        <dbReference type="ARBA" id="ARBA00023015"/>
    </source>
</evidence>
<evidence type="ECO:0000259" key="8">
    <source>
        <dbReference type="PROSITE" id="PS50217"/>
    </source>
</evidence>
<dbReference type="Pfam" id="PF00170">
    <property type="entry name" value="bZIP_1"/>
    <property type="match status" value="1"/>
</dbReference>
<feature type="compositionally biased region" description="Low complexity" evidence="7">
    <location>
        <begin position="81"/>
        <end position="95"/>
    </location>
</feature>
<dbReference type="Proteomes" id="UP000094285">
    <property type="component" value="Unassembled WGS sequence"/>
</dbReference>
<feature type="compositionally biased region" description="Basic and acidic residues" evidence="7">
    <location>
        <begin position="241"/>
        <end position="252"/>
    </location>
</feature>
<feature type="compositionally biased region" description="Basic and acidic residues" evidence="7">
    <location>
        <begin position="308"/>
        <end position="326"/>
    </location>
</feature>
<sequence length="638" mass="68562">MSSDLKTSFELEPNPFERSFANKEPNDSSLLAPKNPSTDLTSTSSSAKANNKHNLHIPNLSTLTHQPHTKLPGITPPLFTPSGRRLPPLGLSPGSHLTNPETPGSNLWNSLISATNNPSSRNNTNNGTQPANPEGDAEASAHPFSSNQNNGFNQFVNSIRKTGLTPNESNLRSGLTPGVINHSSFPFNSVPGLTTPGALLNSPMTPGLLSLLGMTNTGQSMPLANNNLQQKPQQPNPQLRQEQRGPNVHEEQQPLPQSMQINQPHYDQNNVVPPQALTTENHVGGFAMPKIREAEDTSTSPASQSSKRSAESGERENKKQKTEPKKRATGKKVTTKVKKDPEATNNGKVESDSPDGGPSSLADKRKSFLERNRVAASKCRQRKKQLIQKMEDELSFYSTGYRELSAQVSQLRDQVITLKGVLVSHKDCSMLAQSVGGFEALNMIIQQANYATQVTASSQSNVTSIPSTIPTTLNNPREPVRQAPSAQYQIPPPAPTAAVGPGLPMNINGQAPAQLQQLPASKDVSNTTSNSTTVNMPHAQMNMGGQGVIDIPSHHSVTDLPASVANNAAMMANNYASGDLRAINSMSNLAGMNQPQRKQGPVDNGLRPVNSMVDLQLHQFQQNVPQTGFSGLIAQSQE</sequence>
<dbReference type="RefSeq" id="XP_020065907.1">
    <property type="nucleotide sequence ID" value="XM_020206552.1"/>
</dbReference>
<dbReference type="InterPro" id="IPR051027">
    <property type="entry name" value="bZIP_transcription_factors"/>
</dbReference>
<evidence type="ECO:0000256" key="4">
    <source>
        <dbReference type="ARBA" id="ARBA00023125"/>
    </source>
</evidence>
<dbReference type="GO" id="GO:0003677">
    <property type="term" value="F:DNA binding"/>
    <property type="evidence" value="ECO:0007669"/>
    <property type="project" value="UniProtKB-KW"/>
</dbReference>
<dbReference type="Gene3D" id="1.20.5.170">
    <property type="match status" value="1"/>
</dbReference>
<dbReference type="InterPro" id="IPR004827">
    <property type="entry name" value="bZIP"/>
</dbReference>
<evidence type="ECO:0000313" key="9">
    <source>
        <dbReference type="EMBL" id="ODV80785.1"/>
    </source>
</evidence>
<feature type="compositionally biased region" description="Polar residues" evidence="7">
    <location>
        <begin position="297"/>
        <end position="307"/>
    </location>
</feature>
<evidence type="ECO:0000256" key="1">
    <source>
        <dbReference type="ARBA" id="ARBA00004123"/>
    </source>
</evidence>
<dbReference type="GO" id="GO:0005634">
    <property type="term" value="C:nucleus"/>
    <property type="evidence" value="ECO:0007669"/>
    <property type="project" value="UniProtKB-SubCell"/>
</dbReference>
<feature type="compositionally biased region" description="Polar residues" evidence="7">
    <location>
        <begin position="96"/>
        <end position="112"/>
    </location>
</feature>
<feature type="domain" description="BZIP" evidence="8">
    <location>
        <begin position="362"/>
        <end position="425"/>
    </location>
</feature>
<proteinExistence type="inferred from homology"/>
<feature type="compositionally biased region" description="Low complexity" evidence="7">
    <location>
        <begin position="113"/>
        <end position="128"/>
    </location>
</feature>
<dbReference type="SUPFAM" id="SSF57959">
    <property type="entry name" value="Leucine zipper domain"/>
    <property type="match status" value="1"/>
</dbReference>
<feature type="compositionally biased region" description="Low complexity" evidence="7">
    <location>
        <begin position="222"/>
        <end position="240"/>
    </location>
</feature>
<evidence type="ECO:0000256" key="6">
    <source>
        <dbReference type="ARBA" id="ARBA00023242"/>
    </source>
</evidence>
<dbReference type="FunFam" id="1.20.5.170:FF:000053">
    <property type="entry name" value="BZIP transcription factor AtfA"/>
    <property type="match status" value="1"/>
</dbReference>
<protein>
    <recommendedName>
        <fullName evidence="8">BZIP domain-containing protein</fullName>
    </recommendedName>
</protein>
<feature type="compositionally biased region" description="Low complexity" evidence="7">
    <location>
        <begin position="144"/>
        <end position="153"/>
    </location>
</feature>
<dbReference type="InterPro" id="IPR046347">
    <property type="entry name" value="bZIP_sf"/>
</dbReference>
<dbReference type="GeneID" id="30980689"/>
<keyword evidence="10" id="KW-1185">Reference proteome</keyword>
<dbReference type="AlphaFoldDB" id="A0A1E4SMR3"/>
<dbReference type="PROSITE" id="PS50217">
    <property type="entry name" value="BZIP"/>
    <property type="match status" value="1"/>
</dbReference>
<dbReference type="GO" id="GO:0003700">
    <property type="term" value="F:DNA-binding transcription factor activity"/>
    <property type="evidence" value="ECO:0007669"/>
    <property type="project" value="InterPro"/>
</dbReference>
<name>A0A1E4SMR3_9ASCO</name>
<reference evidence="10" key="1">
    <citation type="submission" date="2016-05" db="EMBL/GenBank/DDBJ databases">
        <title>Comparative genomics of biotechnologically important yeasts.</title>
        <authorList>
            <consortium name="DOE Joint Genome Institute"/>
            <person name="Riley R."/>
            <person name="Haridas S."/>
            <person name="Wolfe K.H."/>
            <person name="Lopes M.R."/>
            <person name="Hittinger C.T."/>
            <person name="Goker M."/>
            <person name="Salamov A."/>
            <person name="Wisecaver J."/>
            <person name="Long T.M."/>
            <person name="Aerts A.L."/>
            <person name="Barry K."/>
            <person name="Choi C."/>
            <person name="Clum A."/>
            <person name="Coughlan A.Y."/>
            <person name="Deshpande S."/>
            <person name="Douglass A.P."/>
            <person name="Hanson S.J."/>
            <person name="Klenk H.-P."/>
            <person name="Labutti K."/>
            <person name="Lapidus A."/>
            <person name="Lindquist E."/>
            <person name="Lipzen A."/>
            <person name="Meier-Kolthoff J.P."/>
            <person name="Ohm R.A."/>
            <person name="Otillar R.P."/>
            <person name="Pangilinan J."/>
            <person name="Peng Y."/>
            <person name="Rokas A."/>
            <person name="Rosa C.A."/>
            <person name="Scheuner C."/>
            <person name="Sibirny A.A."/>
            <person name="Slot J.C."/>
            <person name="Stielow J.B."/>
            <person name="Sun H."/>
            <person name="Kurtzman C.P."/>
            <person name="Blackwell M."/>
            <person name="Grigoriev I.V."/>
            <person name="Jeffries T.W."/>
        </authorList>
    </citation>
    <scope>NUCLEOTIDE SEQUENCE [LARGE SCALE GENOMIC DNA]</scope>
    <source>
        <strain evidence="10">NRRL Y-17324</strain>
    </source>
</reference>